<dbReference type="Proteomes" id="UP001079430">
    <property type="component" value="Unassembled WGS sequence"/>
</dbReference>
<evidence type="ECO:0008006" key="3">
    <source>
        <dbReference type="Google" id="ProtNLM"/>
    </source>
</evidence>
<evidence type="ECO:0000313" key="2">
    <source>
        <dbReference type="Proteomes" id="UP001079430"/>
    </source>
</evidence>
<keyword evidence="2" id="KW-1185">Reference proteome</keyword>
<dbReference type="InterPro" id="IPR027417">
    <property type="entry name" value="P-loop_NTPase"/>
</dbReference>
<protein>
    <recommendedName>
        <fullName evidence="3">PD-(D/E)XK endonuclease-like domain-containing protein</fullName>
    </recommendedName>
</protein>
<gene>
    <name evidence="1" type="ORF">O3W52_01060</name>
</gene>
<dbReference type="SUPFAM" id="SSF52540">
    <property type="entry name" value="P-loop containing nucleoside triphosphate hydrolases"/>
    <property type="match status" value="1"/>
</dbReference>
<proteinExistence type="predicted"/>
<dbReference type="EMBL" id="JAPVOI010000002">
    <property type="protein sequence ID" value="MCZ4088738.1"/>
    <property type="molecule type" value="Genomic_DNA"/>
</dbReference>
<sequence length="654" mass="70059">MRLSPLETRSPATGAQRPITPDLLASIFLVPRAAPYPLADALQDFDAPWTSSYLVAPDVVSHLVAVALTDLALATPGLSVQSLDLSAMPDGRGRDHLAALKLLWERMGDALPEDLHIIRHVLSCSKADALEPLPIIGGPCLFELRAEADLRAHLSALFGSLPEPATFTPANGALGHVQERLLRATSPTTPDSSLLAFGLRDPHEEIAFAAARAQALVNEGNLPQDIGLLVPEDPAYLLSLEPAFTRVGLPLSGLRPEPSSRDHAGEFLTNLLAILRGPAPRMALASLCLSPLMPWAADEGRTFATEYAETSWSVSAREYKGRGAKIFNELRPVTSPAQLIARLGSIAAELVDTVPLRSRINALRPFITGECIDWGSLIRAAAPVALAPDPDKRFVEGVSVFGEATLPWRPVRHLIVAGLAGTNWPRPAAANPFFTESEIGEIEEATALRLPSRRHTLARRLELFRRQLGAAKEGATLTAAARDLEGNALAPTMALSLIARALGAKDAESLLKDPIGRAQSSLPLDSAITFDTCWREENTHTLLPEGAEIVIKDNPFFLRRAVDGAIRPQSPSRLETLLVSPLAWLLGEIGAEDRTWAPESLDVLTLGNLIHGTLEALFPEGTSAPDETAIRTGFSAAFENAIAQTAPGLLENTG</sequence>
<organism evidence="1 2">
    <name type="scientific">Sinorhizobium psoraleae</name>
    <dbReference type="NCBI Taxonomy" id="520838"/>
    <lineage>
        <taxon>Bacteria</taxon>
        <taxon>Pseudomonadati</taxon>
        <taxon>Pseudomonadota</taxon>
        <taxon>Alphaproteobacteria</taxon>
        <taxon>Hyphomicrobiales</taxon>
        <taxon>Rhizobiaceae</taxon>
        <taxon>Sinorhizobium/Ensifer group</taxon>
        <taxon>Sinorhizobium</taxon>
    </lineage>
</organism>
<reference evidence="1" key="1">
    <citation type="submission" date="2022-10" db="EMBL/GenBank/DDBJ databases">
        <title>Whole genome sequencing of three plant growth promoting bacteria isolated from Vachellia tortilis subsp. raddiana in Morocco.</title>
        <authorList>
            <person name="Hnini M."/>
            <person name="Zouagui R."/>
            <person name="Zouagui H."/>
            <person name="Chemao Elfihri M.-W."/>
            <person name="Ibrahimi A."/>
            <person name="Sbabou L."/>
            <person name="Aurag J."/>
        </authorList>
    </citation>
    <scope>NUCLEOTIDE SEQUENCE</scope>
    <source>
        <strain evidence="1">LMR678</strain>
    </source>
</reference>
<evidence type="ECO:0000313" key="1">
    <source>
        <dbReference type="EMBL" id="MCZ4088738.1"/>
    </source>
</evidence>
<name>A0ABT4KA62_9HYPH</name>
<comment type="caution">
    <text evidence="1">The sequence shown here is derived from an EMBL/GenBank/DDBJ whole genome shotgun (WGS) entry which is preliminary data.</text>
</comment>
<accession>A0ABT4KA62</accession>